<dbReference type="GO" id="GO:0006285">
    <property type="term" value="P:base-excision repair, AP site formation"/>
    <property type="evidence" value="ECO:0007669"/>
    <property type="project" value="TreeGrafter"/>
</dbReference>
<dbReference type="InterPro" id="IPR004036">
    <property type="entry name" value="Endonuclease-III-like_CS2"/>
</dbReference>
<proteinExistence type="evidence at transcript level"/>
<keyword evidence="9" id="KW-0234">DNA repair</keyword>
<dbReference type="SMART" id="SM00478">
    <property type="entry name" value="ENDO3c"/>
    <property type="match status" value="1"/>
</dbReference>
<organism evidence="14">
    <name type="scientific">Crypthecodinium cohnii</name>
    <name type="common">Dinoflagellate</name>
    <name type="synonym">Glenodinium cohnii</name>
    <dbReference type="NCBI Taxonomy" id="2866"/>
    <lineage>
        <taxon>Eukaryota</taxon>
        <taxon>Sar</taxon>
        <taxon>Alveolata</taxon>
        <taxon>Dinophyceae</taxon>
        <taxon>Gonyaulacales</taxon>
        <taxon>Crypthecodiniaceae</taxon>
        <taxon>Crypthecodinium</taxon>
    </lineage>
</organism>
<dbReference type="GO" id="GO:0005634">
    <property type="term" value="C:nucleus"/>
    <property type="evidence" value="ECO:0007669"/>
    <property type="project" value="TreeGrafter"/>
</dbReference>
<dbReference type="GO" id="GO:0000703">
    <property type="term" value="F:oxidized pyrimidine nucleobase lesion DNA N-glycosylase activity"/>
    <property type="evidence" value="ECO:0007669"/>
    <property type="project" value="TreeGrafter"/>
</dbReference>
<evidence type="ECO:0000256" key="6">
    <source>
        <dbReference type="ARBA" id="ARBA00022801"/>
    </source>
</evidence>
<keyword evidence="14" id="KW-0255">Endonuclease</keyword>
<dbReference type="InterPro" id="IPR011257">
    <property type="entry name" value="DNA_glycosylase"/>
</dbReference>
<feature type="region of interest" description="Disordered" evidence="12">
    <location>
        <begin position="1"/>
        <end position="45"/>
    </location>
</feature>
<evidence type="ECO:0000256" key="3">
    <source>
        <dbReference type="ARBA" id="ARBA00022485"/>
    </source>
</evidence>
<dbReference type="GO" id="GO:0006289">
    <property type="term" value="P:nucleotide-excision repair"/>
    <property type="evidence" value="ECO:0007669"/>
    <property type="project" value="TreeGrafter"/>
</dbReference>
<evidence type="ECO:0000256" key="11">
    <source>
        <dbReference type="ARBA" id="ARBA00023295"/>
    </source>
</evidence>
<dbReference type="InterPro" id="IPR000445">
    <property type="entry name" value="HhH_motif"/>
</dbReference>
<dbReference type="Pfam" id="PF00633">
    <property type="entry name" value="HHH"/>
    <property type="match status" value="1"/>
</dbReference>
<evidence type="ECO:0000256" key="8">
    <source>
        <dbReference type="ARBA" id="ARBA00023014"/>
    </source>
</evidence>
<keyword evidence="4" id="KW-0479">Metal-binding</keyword>
<keyword evidence="7" id="KW-0408">Iron</keyword>
<evidence type="ECO:0000256" key="7">
    <source>
        <dbReference type="ARBA" id="ARBA00023004"/>
    </source>
</evidence>
<evidence type="ECO:0000256" key="12">
    <source>
        <dbReference type="SAM" id="MobiDB-lite"/>
    </source>
</evidence>
<keyword evidence="3" id="KW-0004">4Fe-4S</keyword>
<sequence>MAAAGKGAGASAASPTKTKRASAASPSPKSKAKGKARAAVSVKKKTTTIKQTTTSEVVSKGVSKFFASGKGLSLKSSIPDAWKADWPIIKKLRETRDAPVDTVGCERLADPKAPKADWEWQCLVSAMLSSQTKDQANAEAMATLHNHGNTAANIARTPVDKLAKLISKVGFHNTKARYLKDAAKLCLEKHHGRVPDTLEGLLELPGVGPKMAHLVMHAAFDKQAGLCVDTHVHRIANALRWVKTPSAEATRVALEAWLPKREWPHINIVLVGLGQQQQQSPAILISRSLRLRNRAAALQLLARIGLKLSAGRYPDLDDAAKRDANIQKLLK</sequence>
<comment type="similarity">
    <text evidence="1">Belongs to the Nth/MutY family.</text>
</comment>
<dbReference type="GO" id="GO:0051539">
    <property type="term" value="F:4 iron, 4 sulfur cluster binding"/>
    <property type="evidence" value="ECO:0007669"/>
    <property type="project" value="UniProtKB-KW"/>
</dbReference>
<dbReference type="GO" id="GO:0046872">
    <property type="term" value="F:metal ion binding"/>
    <property type="evidence" value="ECO:0007669"/>
    <property type="project" value="UniProtKB-KW"/>
</dbReference>
<evidence type="ECO:0000256" key="10">
    <source>
        <dbReference type="ARBA" id="ARBA00023239"/>
    </source>
</evidence>
<keyword evidence="14" id="KW-0540">Nuclease</keyword>
<reference evidence="14" key="1">
    <citation type="journal article" date="2019" name="Microorganisms">
        <title>DNA Damage Response Pathways in Dinoflagellates.</title>
        <authorList>
            <person name="Li C."/>
            <person name="Wong J."/>
        </authorList>
    </citation>
    <scope>NUCLEOTIDE SEQUENCE</scope>
</reference>
<dbReference type="InterPro" id="IPR023170">
    <property type="entry name" value="HhH_base_excis_C"/>
</dbReference>
<keyword evidence="6" id="KW-0378">Hydrolase</keyword>
<keyword evidence="10" id="KW-0456">Lyase</keyword>
<evidence type="ECO:0000256" key="5">
    <source>
        <dbReference type="ARBA" id="ARBA00022763"/>
    </source>
</evidence>
<name>A0A516AGU6_CRYCO</name>
<dbReference type="PROSITE" id="PS01155">
    <property type="entry name" value="ENDONUCLEASE_III_2"/>
    <property type="match status" value="1"/>
</dbReference>
<dbReference type="PANTHER" id="PTHR43286">
    <property type="entry name" value="ENDONUCLEASE III-LIKE PROTEIN 1"/>
    <property type="match status" value="1"/>
</dbReference>
<keyword evidence="5" id="KW-0227">DNA damage</keyword>
<evidence type="ECO:0000256" key="9">
    <source>
        <dbReference type="ARBA" id="ARBA00023204"/>
    </source>
</evidence>
<dbReference type="InterPro" id="IPR003265">
    <property type="entry name" value="HhH-GPD_domain"/>
</dbReference>
<feature type="domain" description="HhH-GPD" evidence="13">
    <location>
        <begin position="128"/>
        <end position="276"/>
    </location>
</feature>
<dbReference type="AlphaFoldDB" id="A0A516AGU6"/>
<keyword evidence="8" id="KW-0411">Iron-sulfur</keyword>
<dbReference type="EMBL" id="MN126073">
    <property type="protein sequence ID" value="QDO16540.1"/>
    <property type="molecule type" value="mRNA"/>
</dbReference>
<evidence type="ECO:0000256" key="1">
    <source>
        <dbReference type="ARBA" id="ARBA00008343"/>
    </source>
</evidence>
<protein>
    <recommendedName>
        <fullName evidence="2">DNA-(apurinic or apyrimidinic site) lyase</fullName>
        <ecNumber evidence="2">4.2.99.18</ecNumber>
    </recommendedName>
</protein>
<evidence type="ECO:0000259" key="13">
    <source>
        <dbReference type="SMART" id="SM00478"/>
    </source>
</evidence>
<evidence type="ECO:0000313" key="14">
    <source>
        <dbReference type="EMBL" id="QDO16540.1"/>
    </source>
</evidence>
<dbReference type="PANTHER" id="PTHR43286:SF1">
    <property type="entry name" value="ENDONUCLEASE III-LIKE PROTEIN 1"/>
    <property type="match status" value="1"/>
</dbReference>
<dbReference type="Gene3D" id="1.10.340.30">
    <property type="entry name" value="Hypothetical protein, domain 2"/>
    <property type="match status" value="1"/>
</dbReference>
<feature type="compositionally biased region" description="Basic residues" evidence="12">
    <location>
        <begin position="30"/>
        <end position="45"/>
    </location>
</feature>
<evidence type="ECO:0000256" key="4">
    <source>
        <dbReference type="ARBA" id="ARBA00022723"/>
    </source>
</evidence>
<dbReference type="GO" id="GO:0140078">
    <property type="term" value="F:class I DNA-(apurinic or apyrimidinic site) endonuclease activity"/>
    <property type="evidence" value="ECO:0007669"/>
    <property type="project" value="UniProtKB-EC"/>
</dbReference>
<dbReference type="EC" id="4.2.99.18" evidence="2"/>
<dbReference type="SUPFAM" id="SSF48150">
    <property type="entry name" value="DNA-glycosylase"/>
    <property type="match status" value="1"/>
</dbReference>
<accession>A0A516AGU6</accession>
<dbReference type="CDD" id="cd00056">
    <property type="entry name" value="ENDO3c"/>
    <property type="match status" value="1"/>
</dbReference>
<dbReference type="Gene3D" id="1.10.1670.10">
    <property type="entry name" value="Helix-hairpin-Helix base-excision DNA repair enzymes (C-terminal)"/>
    <property type="match status" value="1"/>
</dbReference>
<keyword evidence="11" id="KW-0326">Glycosidase</keyword>
<dbReference type="FunFam" id="1.10.340.30:FF:000005">
    <property type="entry name" value="Endonuclease III-like protein 1"/>
    <property type="match status" value="1"/>
</dbReference>
<dbReference type="GO" id="GO:0003677">
    <property type="term" value="F:DNA binding"/>
    <property type="evidence" value="ECO:0007669"/>
    <property type="project" value="InterPro"/>
</dbReference>
<evidence type="ECO:0000256" key="2">
    <source>
        <dbReference type="ARBA" id="ARBA00012720"/>
    </source>
</evidence>
<dbReference type="Pfam" id="PF00730">
    <property type="entry name" value="HhH-GPD"/>
    <property type="match status" value="1"/>
</dbReference>
<feature type="compositionally biased region" description="Low complexity" evidence="12">
    <location>
        <begin position="1"/>
        <end position="29"/>
    </location>
</feature>